<reference evidence="2 3" key="1">
    <citation type="journal article" date="2016" name="Mol. Biol. Evol.">
        <title>Comparative Genomics of Early-Diverging Mushroom-Forming Fungi Provides Insights into the Origins of Lignocellulose Decay Capabilities.</title>
        <authorList>
            <person name="Nagy L.G."/>
            <person name="Riley R."/>
            <person name="Tritt A."/>
            <person name="Adam C."/>
            <person name="Daum C."/>
            <person name="Floudas D."/>
            <person name="Sun H."/>
            <person name="Yadav J.S."/>
            <person name="Pangilinan J."/>
            <person name="Larsson K.H."/>
            <person name="Matsuura K."/>
            <person name="Barry K."/>
            <person name="Labutti K."/>
            <person name="Kuo R."/>
            <person name="Ohm R.A."/>
            <person name="Bhattacharya S.S."/>
            <person name="Shirouzu T."/>
            <person name="Yoshinaga Y."/>
            <person name="Martin F.M."/>
            <person name="Grigoriev I.V."/>
            <person name="Hibbett D.S."/>
        </authorList>
    </citation>
    <scope>NUCLEOTIDE SEQUENCE [LARGE SCALE GENOMIC DNA]</scope>
    <source>
        <strain evidence="2 3">HHB14362 ss-1</strain>
    </source>
</reference>
<evidence type="ECO:0000256" key="1">
    <source>
        <dbReference type="SAM" id="MobiDB-lite"/>
    </source>
</evidence>
<dbReference type="OrthoDB" id="2802356at2759"/>
<proteinExistence type="predicted"/>
<gene>
    <name evidence="2" type="ORF">NEOLEDRAFT_1238635</name>
</gene>
<dbReference type="Proteomes" id="UP000076761">
    <property type="component" value="Unassembled WGS sequence"/>
</dbReference>
<keyword evidence="3" id="KW-1185">Reference proteome</keyword>
<dbReference type="EMBL" id="KV425553">
    <property type="protein sequence ID" value="KZT29909.1"/>
    <property type="molecule type" value="Genomic_DNA"/>
</dbReference>
<organism evidence="2 3">
    <name type="scientific">Neolentinus lepideus HHB14362 ss-1</name>
    <dbReference type="NCBI Taxonomy" id="1314782"/>
    <lineage>
        <taxon>Eukaryota</taxon>
        <taxon>Fungi</taxon>
        <taxon>Dikarya</taxon>
        <taxon>Basidiomycota</taxon>
        <taxon>Agaricomycotina</taxon>
        <taxon>Agaricomycetes</taxon>
        <taxon>Gloeophyllales</taxon>
        <taxon>Gloeophyllaceae</taxon>
        <taxon>Neolentinus</taxon>
    </lineage>
</organism>
<name>A0A165VMT6_9AGAM</name>
<evidence type="ECO:0000313" key="3">
    <source>
        <dbReference type="Proteomes" id="UP000076761"/>
    </source>
</evidence>
<dbReference type="AlphaFoldDB" id="A0A165VMT6"/>
<accession>A0A165VMT6</accession>
<dbReference type="STRING" id="1314782.A0A165VMT6"/>
<evidence type="ECO:0000313" key="2">
    <source>
        <dbReference type="EMBL" id="KZT29909.1"/>
    </source>
</evidence>
<feature type="region of interest" description="Disordered" evidence="1">
    <location>
        <begin position="303"/>
        <end position="332"/>
    </location>
</feature>
<dbReference type="InParanoid" id="A0A165VMT6"/>
<protein>
    <submittedName>
        <fullName evidence="2">Uncharacterized protein</fullName>
    </submittedName>
</protein>
<sequence length="513" mass="52286">MSFQFYQNAGDGWGTSQYRFGPPPVPSFQPQPHWRGWDFFRSHAVTRDRAILESALDRVRNYEGAAGVGIDEARRFHRMIYGGLVDITTAHASEIGHAAAYEAFRIWRHHSFVCSPLGGDLERQRECMMALAIAESTRLCQYTGRIVDRIDCQVAADAAASTASLIFSQTDMGFSGQQNAQANQMDGMNGNMGGRYPGQMGGMDGMGMNPGMSMSMGGVQGPMGGPGVGTGMNPMMTGGQYGMGGIGSMGIASGMGSMGGMGPMGGMPGRYGGMGGGGGMQHGSQSPYIYDDRYAYAGTPTLPRRISSAPGSPMLSRSGGTPLPRGPTPVMPRSGGASPYAGPVNAFAGAGNPVNELANGVAVGGAMANGMGSGFGPSVGSYGAGGMAYGPGTGIGGARSMPGSPYLGAATVIGAGVNPVQMSQPVVGGAYPGSMYVQGQPAGTGLYGGGTGVGGYTPGYAGQAAGGGLYPGQAGYGYGGGRTYPVQPPSTINIVTGSGRRHRSRRHSTAGYY</sequence>